<evidence type="ECO:0000313" key="2">
    <source>
        <dbReference type="Proteomes" id="UP000829817"/>
    </source>
</evidence>
<dbReference type="EMBL" id="CP091508">
    <property type="protein sequence ID" value="UOO81474.1"/>
    <property type="molecule type" value="Genomic_DNA"/>
</dbReference>
<dbReference type="Proteomes" id="UP000829817">
    <property type="component" value="Chromosome"/>
</dbReference>
<evidence type="ECO:0000313" key="1">
    <source>
        <dbReference type="EMBL" id="UOO81474.1"/>
    </source>
</evidence>
<keyword evidence="2" id="KW-1185">Reference proteome</keyword>
<protein>
    <submittedName>
        <fullName evidence="1">Uncharacterized protein</fullName>
    </submittedName>
</protein>
<reference evidence="1 2" key="1">
    <citation type="journal article" date="2022" name="Res Sq">
        <title>Evolution of multicellular longitudinally dividing oral cavity symbionts (Neisseriaceae).</title>
        <authorList>
            <person name="Nyongesa S."/>
            <person name="Weber P."/>
            <person name="Bernet E."/>
            <person name="Pullido F."/>
            <person name="Nieckarz M."/>
            <person name="Delaby M."/>
            <person name="Nieves C."/>
            <person name="Viehboeck T."/>
            <person name="Krause N."/>
            <person name="Rivera-Millot A."/>
            <person name="Nakamura A."/>
            <person name="Vischer N."/>
            <person name="VanNieuwenhze M."/>
            <person name="Brun Y."/>
            <person name="Cava F."/>
            <person name="Bulgheresi S."/>
            <person name="Veyrier F."/>
        </authorList>
    </citation>
    <scope>NUCLEOTIDE SEQUENCE [LARGE SCALE GENOMIC DNA]</scope>
    <source>
        <strain evidence="1 2">CCUG 63373m</strain>
    </source>
</reference>
<gene>
    <name evidence="1" type="ORF">LVJ83_11050</name>
</gene>
<dbReference type="RefSeq" id="WP_244784641.1">
    <property type="nucleotide sequence ID" value="NZ_CP091508.1"/>
</dbReference>
<accession>A0ABY4DTY2</accession>
<organism evidence="1 2">
    <name type="scientific">Uruburuella testudinis</name>
    <dbReference type="NCBI Taxonomy" id="1282863"/>
    <lineage>
        <taxon>Bacteria</taxon>
        <taxon>Pseudomonadati</taxon>
        <taxon>Pseudomonadota</taxon>
        <taxon>Betaproteobacteria</taxon>
        <taxon>Neisseriales</taxon>
        <taxon>Neisseriaceae</taxon>
        <taxon>Uruburuella</taxon>
    </lineage>
</organism>
<name>A0ABY4DTY2_9NEIS</name>
<sequence length="103" mass="12088">MIYLKLMADYFCSPVWDDSSNYKTEYLGGYNIELTSLPISLQLIKELEQWAACFDDILVTHAPQLSDFESPQDEDNFHQRGRELADKLQNELGADYVVRYWKE</sequence>
<proteinExistence type="predicted"/>